<name>A0A834GFZ5_RHOSS</name>
<reference evidence="1" key="1">
    <citation type="submission" date="2019-11" db="EMBL/GenBank/DDBJ databases">
        <authorList>
            <person name="Liu Y."/>
            <person name="Hou J."/>
            <person name="Li T.-Q."/>
            <person name="Guan C.-H."/>
            <person name="Wu X."/>
            <person name="Wu H.-Z."/>
            <person name="Ling F."/>
            <person name="Zhang R."/>
            <person name="Shi X.-G."/>
            <person name="Ren J.-P."/>
            <person name="Chen E.-F."/>
            <person name="Sun J.-M."/>
        </authorList>
    </citation>
    <scope>NUCLEOTIDE SEQUENCE</scope>
    <source>
        <strain evidence="1">Adult_tree_wgs_1</strain>
        <tissue evidence="1">Leaves</tissue>
    </source>
</reference>
<dbReference type="Proteomes" id="UP000626092">
    <property type="component" value="Unassembled WGS sequence"/>
</dbReference>
<sequence>MRPCLPCIRNVRLLRRFERLVSPKLGSPSPVWPLASAPSLDQRDLGLGFRWRELESPWEPQPERRVLGSPVGLTAVFSFALAVGCLNHFVAS</sequence>
<organism evidence="1 2">
    <name type="scientific">Rhododendron simsii</name>
    <name type="common">Sims's rhododendron</name>
    <dbReference type="NCBI Taxonomy" id="118357"/>
    <lineage>
        <taxon>Eukaryota</taxon>
        <taxon>Viridiplantae</taxon>
        <taxon>Streptophyta</taxon>
        <taxon>Embryophyta</taxon>
        <taxon>Tracheophyta</taxon>
        <taxon>Spermatophyta</taxon>
        <taxon>Magnoliopsida</taxon>
        <taxon>eudicotyledons</taxon>
        <taxon>Gunneridae</taxon>
        <taxon>Pentapetalae</taxon>
        <taxon>asterids</taxon>
        <taxon>Ericales</taxon>
        <taxon>Ericaceae</taxon>
        <taxon>Ericoideae</taxon>
        <taxon>Rhodoreae</taxon>
        <taxon>Rhododendron</taxon>
    </lineage>
</organism>
<dbReference type="EMBL" id="WJXA01000009">
    <property type="protein sequence ID" value="KAF7131549.1"/>
    <property type="molecule type" value="Genomic_DNA"/>
</dbReference>
<comment type="caution">
    <text evidence="1">The sequence shown here is derived from an EMBL/GenBank/DDBJ whole genome shotgun (WGS) entry which is preliminary data.</text>
</comment>
<dbReference type="AlphaFoldDB" id="A0A834GFZ5"/>
<proteinExistence type="predicted"/>
<protein>
    <submittedName>
        <fullName evidence="1">Uncharacterized protein</fullName>
    </submittedName>
</protein>
<evidence type="ECO:0000313" key="1">
    <source>
        <dbReference type="EMBL" id="KAF7131549.1"/>
    </source>
</evidence>
<evidence type="ECO:0000313" key="2">
    <source>
        <dbReference type="Proteomes" id="UP000626092"/>
    </source>
</evidence>
<gene>
    <name evidence="1" type="ORF">RHSIM_Rhsim09G0118300</name>
</gene>
<keyword evidence="2" id="KW-1185">Reference proteome</keyword>
<accession>A0A834GFZ5</accession>